<dbReference type="Proteomes" id="UP001176941">
    <property type="component" value="Chromosome 8"/>
</dbReference>
<evidence type="ECO:0000313" key="3">
    <source>
        <dbReference type="Proteomes" id="UP001176941"/>
    </source>
</evidence>
<name>A0ABN9A229_RANTA</name>
<evidence type="ECO:0000313" key="2">
    <source>
        <dbReference type="EMBL" id="CAI9178471.1"/>
    </source>
</evidence>
<gene>
    <name evidence="2" type="ORF">MRATA1EN1_LOCUS27433</name>
</gene>
<proteinExistence type="predicted"/>
<reference evidence="2" key="1">
    <citation type="submission" date="2023-04" db="EMBL/GenBank/DDBJ databases">
        <authorList>
            <consortium name="ELIXIR-Norway"/>
        </authorList>
    </citation>
    <scope>NUCLEOTIDE SEQUENCE [LARGE SCALE GENOMIC DNA]</scope>
</reference>
<protein>
    <submittedName>
        <fullName evidence="2">Uncharacterized protein</fullName>
    </submittedName>
</protein>
<organism evidence="2 3">
    <name type="scientific">Rangifer tarandus platyrhynchus</name>
    <name type="common">Svalbard reindeer</name>
    <dbReference type="NCBI Taxonomy" id="3082113"/>
    <lineage>
        <taxon>Eukaryota</taxon>
        <taxon>Metazoa</taxon>
        <taxon>Chordata</taxon>
        <taxon>Craniata</taxon>
        <taxon>Vertebrata</taxon>
        <taxon>Euteleostomi</taxon>
        <taxon>Mammalia</taxon>
        <taxon>Eutheria</taxon>
        <taxon>Laurasiatheria</taxon>
        <taxon>Artiodactyla</taxon>
        <taxon>Ruminantia</taxon>
        <taxon>Pecora</taxon>
        <taxon>Cervidae</taxon>
        <taxon>Odocoileinae</taxon>
        <taxon>Rangifer</taxon>
    </lineage>
</organism>
<accession>A0ABN9A229</accession>
<feature type="region of interest" description="Disordered" evidence="1">
    <location>
        <begin position="1"/>
        <end position="25"/>
    </location>
</feature>
<evidence type="ECO:0000256" key="1">
    <source>
        <dbReference type="SAM" id="MobiDB-lite"/>
    </source>
</evidence>
<feature type="compositionally biased region" description="Polar residues" evidence="1">
    <location>
        <begin position="10"/>
        <end position="19"/>
    </location>
</feature>
<dbReference type="EMBL" id="OX459944">
    <property type="protein sequence ID" value="CAI9178471.1"/>
    <property type="molecule type" value="Genomic_DNA"/>
</dbReference>
<keyword evidence="3" id="KW-1185">Reference proteome</keyword>
<sequence length="103" mass="11378">MRHSGDMTRSKSSSCNGISGQLERRCPSSSKTCVLSSMPWSQITGNRLLKNQEDAPKESNEWSPVILPPAWPPHTLQALPFLSYQFPGQSMSTSESDPKRGLT</sequence>